<comment type="subcellular location">
    <subcellularLocation>
        <location evidence="1 11">Endoplasmic reticulum membrane</location>
        <topology evidence="1 11">Multi-pass membrane protein</topology>
    </subcellularLocation>
</comment>
<dbReference type="PANTHER" id="PTHR12468">
    <property type="entry name" value="GPI MANNOSYLTRANSFERASE 2"/>
    <property type="match status" value="1"/>
</dbReference>
<feature type="transmembrane region" description="Helical" evidence="11">
    <location>
        <begin position="110"/>
        <end position="129"/>
    </location>
</feature>
<dbReference type="EC" id="2.4.1.-" evidence="11"/>
<feature type="transmembrane region" description="Helical" evidence="11">
    <location>
        <begin position="335"/>
        <end position="353"/>
    </location>
</feature>
<dbReference type="GO" id="GO:0000009">
    <property type="term" value="F:alpha-1,6-mannosyltransferase activity"/>
    <property type="evidence" value="ECO:0007669"/>
    <property type="project" value="InterPro"/>
</dbReference>
<dbReference type="Pfam" id="PF04188">
    <property type="entry name" value="Mannosyl_trans2"/>
    <property type="match status" value="1"/>
</dbReference>
<evidence type="ECO:0000256" key="9">
    <source>
        <dbReference type="ARBA" id="ARBA00022989"/>
    </source>
</evidence>
<dbReference type="PANTHER" id="PTHR12468:SF2">
    <property type="entry name" value="GPI MANNOSYLTRANSFERASE 2"/>
    <property type="match status" value="1"/>
</dbReference>
<reference evidence="12 13" key="1">
    <citation type="journal article" date="2017" name="PLoS Biol.">
        <title>The sea cucumber genome provides insights into morphological evolution and visceral regeneration.</title>
        <authorList>
            <person name="Zhang X."/>
            <person name="Sun L."/>
            <person name="Yuan J."/>
            <person name="Sun Y."/>
            <person name="Gao Y."/>
            <person name="Zhang L."/>
            <person name="Li S."/>
            <person name="Dai H."/>
            <person name="Hamel J.F."/>
            <person name="Liu C."/>
            <person name="Yu Y."/>
            <person name="Liu S."/>
            <person name="Lin W."/>
            <person name="Guo K."/>
            <person name="Jin S."/>
            <person name="Xu P."/>
            <person name="Storey K.B."/>
            <person name="Huan P."/>
            <person name="Zhang T."/>
            <person name="Zhou Y."/>
            <person name="Zhang J."/>
            <person name="Lin C."/>
            <person name="Li X."/>
            <person name="Xing L."/>
            <person name="Huo D."/>
            <person name="Sun M."/>
            <person name="Wang L."/>
            <person name="Mercier A."/>
            <person name="Li F."/>
            <person name="Yang H."/>
            <person name="Xiang J."/>
        </authorList>
    </citation>
    <scope>NUCLEOTIDE SEQUENCE [LARGE SCALE GENOMIC DNA]</scope>
    <source>
        <strain evidence="12">Shaxun</strain>
        <tissue evidence="12">Muscle</tissue>
    </source>
</reference>
<feature type="transmembrane region" description="Helical" evidence="11">
    <location>
        <begin position="6"/>
        <end position="27"/>
    </location>
</feature>
<evidence type="ECO:0000256" key="1">
    <source>
        <dbReference type="ARBA" id="ARBA00004477"/>
    </source>
</evidence>
<protein>
    <recommendedName>
        <fullName evidence="11">GPI mannosyltransferase 2</fullName>
        <ecNumber evidence="11">2.4.1.-</ecNumber>
    </recommendedName>
</protein>
<evidence type="ECO:0000256" key="11">
    <source>
        <dbReference type="RuleBase" id="RU363112"/>
    </source>
</evidence>
<name>A0A2G8KVJ4_STIJA</name>
<keyword evidence="8 11" id="KW-0256">Endoplasmic reticulum</keyword>
<dbReference type="STRING" id="307972.A0A2G8KVJ4"/>
<accession>A0A2G8KVJ4</accession>
<sequence length="427" mass="48252">MVSVVVKVAIISRAFAWIIQVIFNGLITDHNAAAFRLKPLKNPTEGDRVIHHLFEGFSKWDGSYFLTISEDGYTQPQMFVFFPLFPAIVRTVALVIHFPFSTVISFRSSLMISSFVTNTFLFVLSASLLQKLAERLLKDANMATAAAVLFCFNPGSVFMSATYSESLFSFLTFLGMLAYQDKRLITGAVLFGLSSATRSNGIVSFGFLIYHWIQQLTRDTLIAVSAGKTNVCLYIALLSLEIAIFLTGLAALNFGPFLLFQMYSYSQVCHSQRFTFPATIFEYILPVNSQVNYIPSSTPPAWCQKSLPLPYSNIQAEVWEVGFFNYFQLRKIPNFFLALPVIVLSVRAITTYCKQNWEYVRWMGLLPPRKLGTNMPRVRDILTKRTFYILLICLSCCCLASSSCILRCSHVSCSHRAQSFLYLRPIL</sequence>
<comment type="function">
    <text evidence="11">Mannosyltransferase involved in glycosylphosphatidylinositol-anchor biosynthesis.</text>
</comment>
<feature type="transmembrane region" description="Helical" evidence="11">
    <location>
        <begin position="184"/>
        <end position="210"/>
    </location>
</feature>
<dbReference type="EMBL" id="MRZV01000346">
    <property type="protein sequence ID" value="PIK52033.1"/>
    <property type="molecule type" value="Genomic_DNA"/>
</dbReference>
<keyword evidence="9 11" id="KW-1133">Transmembrane helix</keyword>
<dbReference type="GO" id="GO:0005789">
    <property type="term" value="C:endoplasmic reticulum membrane"/>
    <property type="evidence" value="ECO:0007669"/>
    <property type="project" value="UniProtKB-SubCell"/>
</dbReference>
<gene>
    <name evidence="12" type="ORF">BSL78_11106</name>
</gene>
<dbReference type="GO" id="GO:0031501">
    <property type="term" value="C:mannosyltransferase complex"/>
    <property type="evidence" value="ECO:0007669"/>
    <property type="project" value="TreeGrafter"/>
</dbReference>
<evidence type="ECO:0000256" key="7">
    <source>
        <dbReference type="ARBA" id="ARBA00022692"/>
    </source>
</evidence>
<feature type="transmembrane region" description="Helical" evidence="11">
    <location>
        <begin position="141"/>
        <end position="164"/>
    </location>
</feature>
<keyword evidence="6 11" id="KW-0808">Transferase</keyword>
<feature type="transmembrane region" description="Helical" evidence="11">
    <location>
        <begin position="387"/>
        <end position="406"/>
    </location>
</feature>
<evidence type="ECO:0000256" key="8">
    <source>
        <dbReference type="ARBA" id="ARBA00022824"/>
    </source>
</evidence>
<evidence type="ECO:0000256" key="5">
    <source>
        <dbReference type="ARBA" id="ARBA00022676"/>
    </source>
</evidence>
<dbReference type="GO" id="GO:0006506">
    <property type="term" value="P:GPI anchor biosynthetic process"/>
    <property type="evidence" value="ECO:0007669"/>
    <property type="project" value="UniProtKB-UniPathway"/>
</dbReference>
<keyword evidence="4 11" id="KW-0337">GPI-anchor biosynthesis</keyword>
<comment type="pathway">
    <text evidence="2 11">Glycolipid biosynthesis; glycosylphosphatidylinositol-anchor biosynthesis.</text>
</comment>
<evidence type="ECO:0000313" key="13">
    <source>
        <dbReference type="Proteomes" id="UP000230750"/>
    </source>
</evidence>
<evidence type="ECO:0000256" key="3">
    <source>
        <dbReference type="ARBA" id="ARBA00008698"/>
    </source>
</evidence>
<feature type="transmembrane region" description="Helical" evidence="11">
    <location>
        <begin position="78"/>
        <end position="98"/>
    </location>
</feature>
<keyword evidence="5 11" id="KW-0328">Glycosyltransferase</keyword>
<comment type="similarity">
    <text evidence="3 11">Belongs to the PIGV family.</text>
</comment>
<dbReference type="InterPro" id="IPR007315">
    <property type="entry name" value="PIG-V/Gpi18"/>
</dbReference>
<evidence type="ECO:0000256" key="2">
    <source>
        <dbReference type="ARBA" id="ARBA00004687"/>
    </source>
</evidence>
<organism evidence="12 13">
    <name type="scientific">Stichopus japonicus</name>
    <name type="common">Sea cucumber</name>
    <dbReference type="NCBI Taxonomy" id="307972"/>
    <lineage>
        <taxon>Eukaryota</taxon>
        <taxon>Metazoa</taxon>
        <taxon>Echinodermata</taxon>
        <taxon>Eleutherozoa</taxon>
        <taxon>Echinozoa</taxon>
        <taxon>Holothuroidea</taxon>
        <taxon>Aspidochirotacea</taxon>
        <taxon>Aspidochirotida</taxon>
        <taxon>Stichopodidae</taxon>
        <taxon>Apostichopus</taxon>
    </lineage>
</organism>
<dbReference type="Proteomes" id="UP000230750">
    <property type="component" value="Unassembled WGS sequence"/>
</dbReference>
<evidence type="ECO:0000256" key="10">
    <source>
        <dbReference type="ARBA" id="ARBA00023136"/>
    </source>
</evidence>
<dbReference type="OrthoDB" id="10252502at2759"/>
<evidence type="ECO:0000256" key="4">
    <source>
        <dbReference type="ARBA" id="ARBA00022502"/>
    </source>
</evidence>
<keyword evidence="13" id="KW-1185">Reference proteome</keyword>
<dbReference type="GO" id="GO:0004376">
    <property type="term" value="F:GPI mannosyltransferase activity"/>
    <property type="evidence" value="ECO:0007669"/>
    <property type="project" value="InterPro"/>
</dbReference>
<keyword evidence="7 11" id="KW-0812">Transmembrane</keyword>
<proteinExistence type="inferred from homology"/>
<dbReference type="UniPathway" id="UPA00196"/>
<evidence type="ECO:0000313" key="12">
    <source>
        <dbReference type="EMBL" id="PIK52033.1"/>
    </source>
</evidence>
<comment type="caution">
    <text evidence="12">The sequence shown here is derived from an EMBL/GenBank/DDBJ whole genome shotgun (WGS) entry which is preliminary data.</text>
</comment>
<feature type="transmembrane region" description="Helical" evidence="11">
    <location>
        <begin position="231"/>
        <end position="254"/>
    </location>
</feature>
<dbReference type="AlphaFoldDB" id="A0A2G8KVJ4"/>
<evidence type="ECO:0000256" key="6">
    <source>
        <dbReference type="ARBA" id="ARBA00022679"/>
    </source>
</evidence>
<keyword evidence="10 11" id="KW-0472">Membrane</keyword>